<dbReference type="CDD" id="cd00096">
    <property type="entry name" value="Ig"/>
    <property type="match status" value="1"/>
</dbReference>
<feature type="signal peptide" evidence="1">
    <location>
        <begin position="1"/>
        <end position="24"/>
    </location>
</feature>
<accession>A0A3M7RUP3</accession>
<dbReference type="SUPFAM" id="SSF48726">
    <property type="entry name" value="Immunoglobulin"/>
    <property type="match status" value="1"/>
</dbReference>
<evidence type="ECO:0000256" key="1">
    <source>
        <dbReference type="SAM" id="SignalP"/>
    </source>
</evidence>
<dbReference type="InterPro" id="IPR007110">
    <property type="entry name" value="Ig-like_dom"/>
</dbReference>
<proteinExistence type="predicted"/>
<evidence type="ECO:0000259" key="2">
    <source>
        <dbReference type="PROSITE" id="PS50835"/>
    </source>
</evidence>
<dbReference type="EMBL" id="REGN01002609">
    <property type="protein sequence ID" value="RNA27037.1"/>
    <property type="molecule type" value="Genomic_DNA"/>
</dbReference>
<dbReference type="InterPro" id="IPR013151">
    <property type="entry name" value="Immunoglobulin_dom"/>
</dbReference>
<dbReference type="InterPro" id="IPR003599">
    <property type="entry name" value="Ig_sub"/>
</dbReference>
<comment type="caution">
    <text evidence="3">The sequence shown here is derived from an EMBL/GenBank/DDBJ whole genome shotgun (WGS) entry which is preliminary data.</text>
</comment>
<dbReference type="SMART" id="SM00409">
    <property type="entry name" value="IG"/>
    <property type="match status" value="1"/>
</dbReference>
<reference evidence="3 4" key="1">
    <citation type="journal article" date="2018" name="Sci. Rep.">
        <title>Genomic signatures of local adaptation to the degree of environmental predictability in rotifers.</title>
        <authorList>
            <person name="Franch-Gras L."/>
            <person name="Hahn C."/>
            <person name="Garcia-Roger E.M."/>
            <person name="Carmona M.J."/>
            <person name="Serra M."/>
            <person name="Gomez A."/>
        </authorList>
    </citation>
    <scope>NUCLEOTIDE SEQUENCE [LARGE SCALE GENOMIC DNA]</scope>
    <source>
        <strain evidence="3">HYR1</strain>
    </source>
</reference>
<keyword evidence="4" id="KW-1185">Reference proteome</keyword>
<dbReference type="Gene3D" id="2.60.40.10">
    <property type="entry name" value="Immunoglobulins"/>
    <property type="match status" value="1"/>
</dbReference>
<feature type="domain" description="Ig-like" evidence="2">
    <location>
        <begin position="28"/>
        <end position="92"/>
    </location>
</feature>
<dbReference type="OrthoDB" id="9988752at2759"/>
<dbReference type="Proteomes" id="UP000276133">
    <property type="component" value="Unassembled WGS sequence"/>
</dbReference>
<dbReference type="Pfam" id="PF00047">
    <property type="entry name" value="ig"/>
    <property type="match status" value="1"/>
</dbReference>
<evidence type="ECO:0000313" key="4">
    <source>
        <dbReference type="Proteomes" id="UP000276133"/>
    </source>
</evidence>
<dbReference type="AlphaFoldDB" id="A0A3M7RUP3"/>
<dbReference type="InterPro" id="IPR036179">
    <property type="entry name" value="Ig-like_dom_sf"/>
</dbReference>
<keyword evidence="1" id="KW-0732">Signal</keyword>
<feature type="chain" id="PRO_5018089934" description="Ig-like domain-containing protein" evidence="1">
    <location>
        <begin position="25"/>
        <end position="170"/>
    </location>
</feature>
<organism evidence="3 4">
    <name type="scientific">Brachionus plicatilis</name>
    <name type="common">Marine rotifer</name>
    <name type="synonym">Brachionus muelleri</name>
    <dbReference type="NCBI Taxonomy" id="10195"/>
    <lineage>
        <taxon>Eukaryota</taxon>
        <taxon>Metazoa</taxon>
        <taxon>Spiralia</taxon>
        <taxon>Gnathifera</taxon>
        <taxon>Rotifera</taxon>
        <taxon>Eurotatoria</taxon>
        <taxon>Monogononta</taxon>
        <taxon>Pseudotrocha</taxon>
        <taxon>Ploima</taxon>
        <taxon>Brachionidae</taxon>
        <taxon>Brachionus</taxon>
    </lineage>
</organism>
<sequence length="170" mass="19422">MVYFDRLVDLFLLSVLLIANGGRAAVVPSSPTFDETGFVGSSAELRCPLTNSYSQDLNWRKVQGKLSDDSYNLNGVLTFGKLTLEDNGFYECVSVTDQKVERVYLTVLQSAVGSEALNPKYRSYVEKNAQESAVLYCEFTNEPNLKWRRVYGFRFKILNEIFVKIFRRKN</sequence>
<protein>
    <recommendedName>
        <fullName evidence="2">Ig-like domain-containing protein</fullName>
    </recommendedName>
</protein>
<dbReference type="InterPro" id="IPR013783">
    <property type="entry name" value="Ig-like_fold"/>
</dbReference>
<evidence type="ECO:0000313" key="3">
    <source>
        <dbReference type="EMBL" id="RNA27037.1"/>
    </source>
</evidence>
<gene>
    <name evidence="3" type="ORF">BpHYR1_023635</name>
</gene>
<name>A0A3M7RUP3_BRAPC</name>
<dbReference type="PROSITE" id="PS50835">
    <property type="entry name" value="IG_LIKE"/>
    <property type="match status" value="1"/>
</dbReference>